<accession>A0ABX4JZZ2</accession>
<name>A0ABX4JZZ2_9MOLU</name>
<dbReference type="InterPro" id="IPR021970">
    <property type="entry name" value="SVM_signal"/>
</dbReference>
<reference evidence="2" key="1">
    <citation type="submission" date="2017-05" db="EMBL/GenBank/DDBJ databases">
        <title>Genome sequence of Ca. P. asteris strain NJAY.</title>
        <authorList>
            <person name="Lee I.-M."/>
            <person name="Gundersen-Rindal D."/>
            <person name="Sparks M."/>
        </authorList>
    </citation>
    <scope>NUCLEOTIDE SEQUENCE [LARGE SCALE GENOMIC DNA]</scope>
    <source>
        <strain evidence="2">NJAY</strain>
    </source>
</reference>
<evidence type="ECO:0000313" key="3">
    <source>
        <dbReference type="Proteomes" id="UP000220509"/>
    </source>
</evidence>
<dbReference type="EMBL" id="MAPF01000067">
    <property type="protein sequence ID" value="PEH36109.1"/>
    <property type="molecule type" value="Genomic_DNA"/>
</dbReference>
<evidence type="ECO:0000313" key="2">
    <source>
        <dbReference type="EMBL" id="PEH36109.1"/>
    </source>
</evidence>
<organism evidence="2 3">
    <name type="scientific">New Jersey aster yellows phytoplasma</name>
    <dbReference type="NCBI Taxonomy" id="270520"/>
    <lineage>
        <taxon>Bacteria</taxon>
        <taxon>Bacillati</taxon>
        <taxon>Mycoplasmatota</taxon>
        <taxon>Mollicutes</taxon>
        <taxon>Acholeplasmatales</taxon>
        <taxon>Acholeplasmataceae</taxon>
        <taxon>Candidatus Phytoplasma</taxon>
        <taxon>16SrI (Aster yellows group)</taxon>
    </lineage>
</organism>
<dbReference type="Proteomes" id="UP000220509">
    <property type="component" value="Unassembled WGS sequence"/>
</dbReference>
<feature type="domain" description="Sequence-variable mosaic (SVM) signal sequence" evidence="1">
    <location>
        <begin position="1"/>
        <end position="32"/>
    </location>
</feature>
<gene>
    <name evidence="2" type="ORF">BBA70_03200</name>
</gene>
<evidence type="ECO:0000259" key="1">
    <source>
        <dbReference type="Pfam" id="PF12113"/>
    </source>
</evidence>
<comment type="caution">
    <text evidence="2">The sequence shown here is derived from an EMBL/GenBank/DDBJ whole genome shotgun (WGS) entry which is preliminary data.</text>
</comment>
<sequence length="92" mass="10887">MFKFKNNLLLLNIFLFILLGLFLITNNHQVMATPYNVPLKTIYQIQNNHIKENKNKPIKISYYINDKKLSLEDMAKKINIINNLNKKPISRL</sequence>
<protein>
    <recommendedName>
        <fullName evidence="1">Sequence-variable mosaic (SVM) signal sequence domain-containing protein</fullName>
    </recommendedName>
</protein>
<keyword evidence="3" id="KW-1185">Reference proteome</keyword>
<dbReference type="Pfam" id="PF12113">
    <property type="entry name" value="SVM_signal"/>
    <property type="match status" value="1"/>
</dbReference>
<proteinExistence type="predicted"/>
<dbReference type="RefSeq" id="WP_011412918.1">
    <property type="nucleotide sequence ID" value="NZ_MAPF01000067.1"/>
</dbReference>